<feature type="chain" id="PRO_5026219968" description="DUF7907 domain-containing protein" evidence="1">
    <location>
        <begin position="17"/>
        <end position="205"/>
    </location>
</feature>
<name>A0A6G1IM44_9PLEO</name>
<keyword evidence="4" id="KW-1185">Reference proteome</keyword>
<keyword evidence="1" id="KW-0732">Signal</keyword>
<accession>A0A6G1IM44</accession>
<reference evidence="3" key="1">
    <citation type="journal article" date="2020" name="Stud. Mycol.">
        <title>101 Dothideomycetes genomes: a test case for predicting lifestyles and emergence of pathogens.</title>
        <authorList>
            <person name="Haridas S."/>
            <person name="Albert R."/>
            <person name="Binder M."/>
            <person name="Bloem J."/>
            <person name="Labutti K."/>
            <person name="Salamov A."/>
            <person name="Andreopoulos B."/>
            <person name="Baker S."/>
            <person name="Barry K."/>
            <person name="Bills G."/>
            <person name="Bluhm B."/>
            <person name="Cannon C."/>
            <person name="Castanera R."/>
            <person name="Culley D."/>
            <person name="Daum C."/>
            <person name="Ezra D."/>
            <person name="Gonzalez J."/>
            <person name="Henrissat B."/>
            <person name="Kuo A."/>
            <person name="Liang C."/>
            <person name="Lipzen A."/>
            <person name="Lutzoni F."/>
            <person name="Magnuson J."/>
            <person name="Mondo S."/>
            <person name="Nolan M."/>
            <person name="Ohm R."/>
            <person name="Pangilinan J."/>
            <person name="Park H.-J."/>
            <person name="Ramirez L."/>
            <person name="Alfaro M."/>
            <person name="Sun H."/>
            <person name="Tritt A."/>
            <person name="Yoshinaga Y."/>
            <person name="Zwiers L.-H."/>
            <person name="Turgeon B."/>
            <person name="Goodwin S."/>
            <person name="Spatafora J."/>
            <person name="Crous P."/>
            <person name="Grigoriev I."/>
        </authorList>
    </citation>
    <scope>NUCLEOTIDE SEQUENCE</scope>
    <source>
        <strain evidence="3">CBS 122367</strain>
    </source>
</reference>
<dbReference type="Pfam" id="PF25484">
    <property type="entry name" value="DUF7907"/>
    <property type="match status" value="1"/>
</dbReference>
<protein>
    <recommendedName>
        <fullName evidence="2">DUF7907 domain-containing protein</fullName>
    </recommendedName>
</protein>
<sequence length="205" mass="21980">MHLLHPLTIIIALAAAIPSPSPPSISKSPAFRINANPPPSHPLSTIQNWNFSSYHISACSSRAVFSPNSTGRTFYANGTDAEFSSRTATLNTDGGTPPWPWGVSVAGPDEVDEEGRRSVSIACGRGTEGVQVAEWPGTVYYETGSWYVCNATLVYGPAMALFWRTKVERTPEGCVNVELQAWCVDGGGGVEHAFGRESTCYRAAL</sequence>
<dbReference type="AlphaFoldDB" id="A0A6G1IM44"/>
<dbReference type="OrthoDB" id="3518533at2759"/>
<organism evidence="3 4">
    <name type="scientific">Lentithecium fluviatile CBS 122367</name>
    <dbReference type="NCBI Taxonomy" id="1168545"/>
    <lineage>
        <taxon>Eukaryota</taxon>
        <taxon>Fungi</taxon>
        <taxon>Dikarya</taxon>
        <taxon>Ascomycota</taxon>
        <taxon>Pezizomycotina</taxon>
        <taxon>Dothideomycetes</taxon>
        <taxon>Pleosporomycetidae</taxon>
        <taxon>Pleosporales</taxon>
        <taxon>Massarineae</taxon>
        <taxon>Lentitheciaceae</taxon>
        <taxon>Lentithecium</taxon>
    </lineage>
</organism>
<evidence type="ECO:0000259" key="2">
    <source>
        <dbReference type="Pfam" id="PF25484"/>
    </source>
</evidence>
<dbReference type="EMBL" id="MU005604">
    <property type="protein sequence ID" value="KAF2679292.1"/>
    <property type="molecule type" value="Genomic_DNA"/>
</dbReference>
<proteinExistence type="predicted"/>
<feature type="signal peptide" evidence="1">
    <location>
        <begin position="1"/>
        <end position="16"/>
    </location>
</feature>
<dbReference type="InterPro" id="IPR057229">
    <property type="entry name" value="DUF7907"/>
</dbReference>
<evidence type="ECO:0000313" key="4">
    <source>
        <dbReference type="Proteomes" id="UP000799291"/>
    </source>
</evidence>
<feature type="domain" description="DUF7907" evidence="2">
    <location>
        <begin position="29"/>
        <end position="183"/>
    </location>
</feature>
<dbReference type="Proteomes" id="UP000799291">
    <property type="component" value="Unassembled WGS sequence"/>
</dbReference>
<gene>
    <name evidence="3" type="ORF">K458DRAFT_408153</name>
</gene>
<evidence type="ECO:0000256" key="1">
    <source>
        <dbReference type="SAM" id="SignalP"/>
    </source>
</evidence>
<evidence type="ECO:0000313" key="3">
    <source>
        <dbReference type="EMBL" id="KAF2679292.1"/>
    </source>
</evidence>